<name>A0A182JAX1_ANOAO</name>
<reference evidence="1" key="1">
    <citation type="submission" date="2022-08" db="UniProtKB">
        <authorList>
            <consortium name="EnsemblMetazoa"/>
        </authorList>
    </citation>
    <scope>IDENTIFICATION</scope>
    <source>
        <strain evidence="1">EBRO</strain>
    </source>
</reference>
<organism evidence="1">
    <name type="scientific">Anopheles atroparvus</name>
    <name type="common">European mosquito</name>
    <dbReference type="NCBI Taxonomy" id="41427"/>
    <lineage>
        <taxon>Eukaryota</taxon>
        <taxon>Metazoa</taxon>
        <taxon>Ecdysozoa</taxon>
        <taxon>Arthropoda</taxon>
        <taxon>Hexapoda</taxon>
        <taxon>Insecta</taxon>
        <taxon>Pterygota</taxon>
        <taxon>Neoptera</taxon>
        <taxon>Endopterygota</taxon>
        <taxon>Diptera</taxon>
        <taxon>Nematocera</taxon>
        <taxon>Culicoidea</taxon>
        <taxon>Culicidae</taxon>
        <taxon>Anophelinae</taxon>
        <taxon>Anopheles</taxon>
    </lineage>
</organism>
<protein>
    <submittedName>
        <fullName evidence="1">Uncharacterized protein</fullName>
    </submittedName>
</protein>
<sequence length="363" mass="40931">MPLKVSQLPSQNLPTGSLWYFADEPNAPAKALLLRNLAGHKVDDFLLRQQFAVFLHHEGKRELSGPLVRNTDDGRVANAWVLKQNCLELGRWHLEALVLDQLLDTVDDEELAVVVVVRNIAGVQPAVIVDGTLPSHVALHDERTLEAQLAALVGPECPASLRVDHLHPLALAHLADAAGLVLEPVLHQHAERSLAHSISLPYECDSEPLAHLVLNLLAERCCAAEQRHQRAEIIVVHHRVLGQEHHQRRHKRHQVHPVPLNAAKEQRRIEPGHHHAPAVVRHHVEQADAGNYVEQRSDGKRHQLIWQFQHLSSLFRVRNRRNDALVRQLHALRQPGSTGRQHHQRNMVHPVNRLQPEAGTNIH</sequence>
<dbReference type="AlphaFoldDB" id="A0A182JAX1"/>
<accession>A0A182JAX1</accession>
<evidence type="ECO:0000313" key="1">
    <source>
        <dbReference type="EnsemblMetazoa" id="AATE014665-PA.1"/>
    </source>
</evidence>
<dbReference type="EnsemblMetazoa" id="AATE014665-RA">
    <property type="protein sequence ID" value="AATE014665-PA.1"/>
    <property type="gene ID" value="AATE014665"/>
</dbReference>
<dbReference type="VEuPathDB" id="VectorBase:AATE014665"/>
<proteinExistence type="predicted"/>